<sequence length="76" mass="8675">MIATIGSILLALCGMPEAYKCYVTKSCTLGWPMLIMWLVGELLLVVFAIQTTQYFLLLNYISNLAFLLIMMRYKTD</sequence>
<organism evidence="2">
    <name type="scientific">uncultured Caudovirales phage</name>
    <dbReference type="NCBI Taxonomy" id="2100421"/>
    <lineage>
        <taxon>Viruses</taxon>
        <taxon>Duplodnaviria</taxon>
        <taxon>Heunggongvirae</taxon>
        <taxon>Uroviricota</taxon>
        <taxon>Caudoviricetes</taxon>
        <taxon>Peduoviridae</taxon>
        <taxon>Maltschvirus</taxon>
        <taxon>Maltschvirus maltsch</taxon>
    </lineage>
</organism>
<dbReference type="EMBL" id="LR796189">
    <property type="protein sequence ID" value="CAB4125278.1"/>
    <property type="molecule type" value="Genomic_DNA"/>
</dbReference>
<proteinExistence type="predicted"/>
<keyword evidence="1" id="KW-0472">Membrane</keyword>
<keyword evidence="1" id="KW-0812">Transmembrane</keyword>
<evidence type="ECO:0000313" key="2">
    <source>
        <dbReference type="EMBL" id="CAB4125278.1"/>
    </source>
</evidence>
<accession>A0A6J5KS52</accession>
<reference evidence="2" key="1">
    <citation type="submission" date="2020-04" db="EMBL/GenBank/DDBJ databases">
        <authorList>
            <person name="Chiriac C."/>
            <person name="Salcher M."/>
            <person name="Ghai R."/>
            <person name="Kavagutti S V."/>
        </authorList>
    </citation>
    <scope>NUCLEOTIDE SEQUENCE</scope>
</reference>
<evidence type="ECO:0000256" key="1">
    <source>
        <dbReference type="SAM" id="Phobius"/>
    </source>
</evidence>
<gene>
    <name evidence="2" type="ORF">UFOVP53_98</name>
</gene>
<name>A0A6J5KS52_9CAUD</name>
<keyword evidence="1" id="KW-1133">Transmembrane helix</keyword>
<feature type="transmembrane region" description="Helical" evidence="1">
    <location>
        <begin position="28"/>
        <end position="47"/>
    </location>
</feature>
<feature type="transmembrane region" description="Helical" evidence="1">
    <location>
        <begin position="54"/>
        <end position="73"/>
    </location>
</feature>
<protein>
    <submittedName>
        <fullName evidence="2">Uncharacterized protein</fullName>
    </submittedName>
</protein>